<evidence type="ECO:0000259" key="2">
    <source>
        <dbReference type="PROSITE" id="PS50011"/>
    </source>
</evidence>
<organism evidence="3 5">
    <name type="scientific">Medicago truncatula</name>
    <name type="common">Barrel medic</name>
    <name type="synonym">Medicago tribuloides</name>
    <dbReference type="NCBI Taxonomy" id="3880"/>
    <lineage>
        <taxon>Eukaryota</taxon>
        <taxon>Viridiplantae</taxon>
        <taxon>Streptophyta</taxon>
        <taxon>Embryophyta</taxon>
        <taxon>Tracheophyta</taxon>
        <taxon>Spermatophyta</taxon>
        <taxon>Magnoliopsida</taxon>
        <taxon>eudicotyledons</taxon>
        <taxon>Gunneridae</taxon>
        <taxon>Pentapetalae</taxon>
        <taxon>rosids</taxon>
        <taxon>fabids</taxon>
        <taxon>Fabales</taxon>
        <taxon>Fabaceae</taxon>
        <taxon>Papilionoideae</taxon>
        <taxon>50 kb inversion clade</taxon>
        <taxon>NPAAA clade</taxon>
        <taxon>Hologalegina</taxon>
        <taxon>IRL clade</taxon>
        <taxon>Trifolieae</taxon>
        <taxon>Medicago</taxon>
    </lineage>
</organism>
<feature type="binding site" evidence="1">
    <location>
        <position position="49"/>
    </location>
    <ligand>
        <name>ATP</name>
        <dbReference type="ChEBI" id="CHEBI:30616"/>
    </ligand>
</feature>
<dbReference type="HOGENOM" id="CLU_2907488_0_0_1"/>
<accession>A0A072U4Y1</accession>
<keyword evidence="3" id="KW-0418">Kinase</keyword>
<evidence type="ECO:0000256" key="1">
    <source>
        <dbReference type="PROSITE-ProRule" id="PRU10141"/>
    </source>
</evidence>
<keyword evidence="5" id="KW-1185">Reference proteome</keyword>
<dbReference type="PROSITE" id="PS00107">
    <property type="entry name" value="PROTEIN_KINASE_ATP"/>
    <property type="match status" value="1"/>
</dbReference>
<dbReference type="STRING" id="3880.A0A072U4Y1"/>
<name>A0A072U4Y1_MEDTR</name>
<dbReference type="GO" id="GO:0004672">
    <property type="term" value="F:protein kinase activity"/>
    <property type="evidence" value="ECO:0007669"/>
    <property type="project" value="InterPro"/>
</dbReference>
<dbReference type="GO" id="GO:0005524">
    <property type="term" value="F:ATP binding"/>
    <property type="evidence" value="ECO:0007669"/>
    <property type="project" value="UniProtKB-UniRule"/>
</dbReference>
<protein>
    <submittedName>
        <fullName evidence="3">CBL-interacting kinase, putative</fullName>
    </submittedName>
</protein>
<gene>
    <name evidence="3" type="ordered locus">MTR_6g005980</name>
</gene>
<dbReference type="EnsemblPlants" id="KEH24804">
    <property type="protein sequence ID" value="KEH24804"/>
    <property type="gene ID" value="MTR_6g005980"/>
</dbReference>
<reference evidence="4" key="3">
    <citation type="submission" date="2015-04" db="UniProtKB">
        <authorList>
            <consortium name="EnsemblPlants"/>
        </authorList>
    </citation>
    <scope>IDENTIFICATION</scope>
    <source>
        <strain evidence="4">cv. Jemalong A17</strain>
    </source>
</reference>
<dbReference type="Proteomes" id="UP000002051">
    <property type="component" value="Chromosome 6"/>
</dbReference>
<dbReference type="Gene3D" id="3.30.200.20">
    <property type="entry name" value="Phosphorylase Kinase, domain 1"/>
    <property type="match status" value="1"/>
</dbReference>
<keyword evidence="1" id="KW-0547">Nucleotide-binding</keyword>
<dbReference type="PROSITE" id="PS50011">
    <property type="entry name" value="PROTEIN_KINASE_DOM"/>
    <property type="match status" value="1"/>
</dbReference>
<keyword evidence="1" id="KW-0067">ATP-binding</keyword>
<dbReference type="EMBL" id="CM001222">
    <property type="protein sequence ID" value="KEH24804.1"/>
    <property type="molecule type" value="Genomic_DNA"/>
</dbReference>
<evidence type="ECO:0000313" key="4">
    <source>
        <dbReference type="EnsemblPlants" id="KEH24804"/>
    </source>
</evidence>
<proteinExistence type="predicted"/>
<reference evidence="3 5" key="1">
    <citation type="journal article" date="2011" name="Nature">
        <title>The Medicago genome provides insight into the evolution of rhizobial symbioses.</title>
        <authorList>
            <person name="Young N.D."/>
            <person name="Debelle F."/>
            <person name="Oldroyd G.E."/>
            <person name="Geurts R."/>
            <person name="Cannon S.B."/>
            <person name="Udvardi M.K."/>
            <person name="Benedito V.A."/>
            <person name="Mayer K.F."/>
            <person name="Gouzy J."/>
            <person name="Schoof H."/>
            <person name="Van de Peer Y."/>
            <person name="Proost S."/>
            <person name="Cook D.R."/>
            <person name="Meyers B.C."/>
            <person name="Spannagl M."/>
            <person name="Cheung F."/>
            <person name="De Mita S."/>
            <person name="Krishnakumar V."/>
            <person name="Gundlach H."/>
            <person name="Zhou S."/>
            <person name="Mudge J."/>
            <person name="Bharti A.K."/>
            <person name="Murray J.D."/>
            <person name="Naoumkina M.A."/>
            <person name="Rosen B."/>
            <person name="Silverstein K.A."/>
            <person name="Tang H."/>
            <person name="Rombauts S."/>
            <person name="Zhao P.X."/>
            <person name="Zhou P."/>
            <person name="Barbe V."/>
            <person name="Bardou P."/>
            <person name="Bechner M."/>
            <person name="Bellec A."/>
            <person name="Berger A."/>
            <person name="Berges H."/>
            <person name="Bidwell S."/>
            <person name="Bisseling T."/>
            <person name="Choisne N."/>
            <person name="Couloux A."/>
            <person name="Denny R."/>
            <person name="Deshpande S."/>
            <person name="Dai X."/>
            <person name="Doyle J.J."/>
            <person name="Dudez A.M."/>
            <person name="Farmer A.D."/>
            <person name="Fouteau S."/>
            <person name="Franken C."/>
            <person name="Gibelin C."/>
            <person name="Gish J."/>
            <person name="Goldstein S."/>
            <person name="Gonzalez A.J."/>
            <person name="Green P.J."/>
            <person name="Hallab A."/>
            <person name="Hartog M."/>
            <person name="Hua A."/>
            <person name="Humphray S.J."/>
            <person name="Jeong D.H."/>
            <person name="Jing Y."/>
            <person name="Jocker A."/>
            <person name="Kenton S.M."/>
            <person name="Kim D.J."/>
            <person name="Klee K."/>
            <person name="Lai H."/>
            <person name="Lang C."/>
            <person name="Lin S."/>
            <person name="Macmil S.L."/>
            <person name="Magdelenat G."/>
            <person name="Matthews L."/>
            <person name="McCorrison J."/>
            <person name="Monaghan E.L."/>
            <person name="Mun J.H."/>
            <person name="Najar F.Z."/>
            <person name="Nicholson C."/>
            <person name="Noirot C."/>
            <person name="O'Bleness M."/>
            <person name="Paule C.R."/>
            <person name="Poulain J."/>
            <person name="Prion F."/>
            <person name="Qin B."/>
            <person name="Qu C."/>
            <person name="Retzel E.F."/>
            <person name="Riddle C."/>
            <person name="Sallet E."/>
            <person name="Samain S."/>
            <person name="Samson N."/>
            <person name="Sanders I."/>
            <person name="Saurat O."/>
            <person name="Scarpelli C."/>
            <person name="Schiex T."/>
            <person name="Segurens B."/>
            <person name="Severin A.J."/>
            <person name="Sherrier D.J."/>
            <person name="Shi R."/>
            <person name="Sims S."/>
            <person name="Singer S.R."/>
            <person name="Sinharoy S."/>
            <person name="Sterck L."/>
            <person name="Viollet A."/>
            <person name="Wang B.B."/>
            <person name="Wang K."/>
            <person name="Wang M."/>
            <person name="Wang X."/>
            <person name="Warfsmann J."/>
            <person name="Weissenbach J."/>
            <person name="White D.D."/>
            <person name="White J.D."/>
            <person name="Wiley G.B."/>
            <person name="Wincker P."/>
            <person name="Xing Y."/>
            <person name="Yang L."/>
            <person name="Yao Z."/>
            <person name="Ying F."/>
            <person name="Zhai J."/>
            <person name="Zhou L."/>
            <person name="Zuber A."/>
            <person name="Denarie J."/>
            <person name="Dixon R.A."/>
            <person name="May G.D."/>
            <person name="Schwartz D.C."/>
            <person name="Rogers J."/>
            <person name="Quetier F."/>
            <person name="Town C.D."/>
            <person name="Roe B.A."/>
        </authorList>
    </citation>
    <scope>NUCLEOTIDE SEQUENCE [LARGE SCALE GENOMIC DNA]</scope>
    <source>
        <strain evidence="3">A17</strain>
        <strain evidence="4 5">cv. Jemalong A17</strain>
    </source>
</reference>
<dbReference type="SUPFAM" id="SSF56112">
    <property type="entry name" value="Protein kinase-like (PK-like)"/>
    <property type="match status" value="1"/>
</dbReference>
<dbReference type="InterPro" id="IPR000719">
    <property type="entry name" value="Prot_kinase_dom"/>
</dbReference>
<evidence type="ECO:0000313" key="5">
    <source>
        <dbReference type="Proteomes" id="UP000002051"/>
    </source>
</evidence>
<evidence type="ECO:0000313" key="3">
    <source>
        <dbReference type="EMBL" id="KEH24804.1"/>
    </source>
</evidence>
<reference evidence="3 5" key="2">
    <citation type="journal article" date="2014" name="BMC Genomics">
        <title>An improved genome release (version Mt4.0) for the model legume Medicago truncatula.</title>
        <authorList>
            <person name="Tang H."/>
            <person name="Krishnakumar V."/>
            <person name="Bidwell S."/>
            <person name="Rosen B."/>
            <person name="Chan A."/>
            <person name="Zhou S."/>
            <person name="Gentzbittel L."/>
            <person name="Childs K.L."/>
            <person name="Yandell M."/>
            <person name="Gundlach H."/>
            <person name="Mayer K.F."/>
            <person name="Schwartz D.C."/>
            <person name="Town C.D."/>
        </authorList>
    </citation>
    <scope>GENOME REANNOTATION</scope>
    <source>
        <strain evidence="3">A17</strain>
        <strain evidence="4 5">cv. Jemalong A17</strain>
    </source>
</reference>
<keyword evidence="3" id="KW-0808">Transferase</keyword>
<dbReference type="AlphaFoldDB" id="A0A072U4Y1"/>
<dbReference type="InterPro" id="IPR011009">
    <property type="entry name" value="Kinase-like_dom_sf"/>
</dbReference>
<feature type="domain" description="Protein kinase" evidence="2">
    <location>
        <begin position="20"/>
        <end position="62"/>
    </location>
</feature>
<sequence length="62" mass="6943">MVIINQTRRNEGKVVQLGKYELGKTLGEGNFGKVKLARGTDCGQFFAVKIHPFTNIKSNLYN</sequence>
<dbReference type="InterPro" id="IPR017441">
    <property type="entry name" value="Protein_kinase_ATP_BS"/>
</dbReference>